<dbReference type="Pfam" id="PF23209">
    <property type="entry name" value="IDM1_C"/>
    <property type="match status" value="1"/>
</dbReference>
<evidence type="ECO:0000256" key="1">
    <source>
        <dbReference type="SAM" id="MobiDB-lite"/>
    </source>
</evidence>
<dbReference type="PANTHER" id="PTHR46309:SF5">
    <property type="entry name" value="GNAT FAMILY ACETYLTRANSFERASE"/>
    <property type="match status" value="1"/>
</dbReference>
<name>A0AAP0QJV6_9ROSI</name>
<keyword evidence="4" id="KW-1185">Reference proteome</keyword>
<dbReference type="GO" id="GO:0006357">
    <property type="term" value="P:regulation of transcription by RNA polymerase II"/>
    <property type="evidence" value="ECO:0007669"/>
    <property type="project" value="TreeGrafter"/>
</dbReference>
<dbReference type="InterPro" id="IPR042163">
    <property type="entry name" value="PHF12"/>
</dbReference>
<comment type="caution">
    <text evidence="3">The sequence shown here is derived from an EMBL/GenBank/DDBJ whole genome shotgun (WGS) entry which is preliminary data.</text>
</comment>
<gene>
    <name evidence="3" type="ORF">WN944_013520</name>
</gene>
<evidence type="ECO:0000313" key="4">
    <source>
        <dbReference type="Proteomes" id="UP001428341"/>
    </source>
</evidence>
<dbReference type="EMBL" id="JBCGBO010000005">
    <property type="protein sequence ID" value="KAK9198336.1"/>
    <property type="molecule type" value="Genomic_DNA"/>
</dbReference>
<protein>
    <recommendedName>
        <fullName evidence="2">Increased DNA methylation 1 C-terminal domain-containing protein</fullName>
    </recommendedName>
</protein>
<feature type="domain" description="Increased DNA methylation 1 C-terminal" evidence="2">
    <location>
        <begin position="66"/>
        <end position="120"/>
    </location>
</feature>
<reference evidence="3 4" key="1">
    <citation type="submission" date="2024-05" db="EMBL/GenBank/DDBJ databases">
        <title>Haplotype-resolved chromosome-level genome assembly of Huyou (Citrus changshanensis).</title>
        <authorList>
            <person name="Miao C."/>
            <person name="Chen W."/>
            <person name="Wu Y."/>
            <person name="Wang L."/>
            <person name="Zhao S."/>
            <person name="Grierson D."/>
            <person name="Xu C."/>
            <person name="Chen K."/>
        </authorList>
    </citation>
    <scope>NUCLEOTIDE SEQUENCE [LARGE SCALE GENOMIC DNA]</scope>
    <source>
        <strain evidence="3">01-14</strain>
        <tissue evidence="3">Leaf</tissue>
    </source>
</reference>
<dbReference type="InterPro" id="IPR056511">
    <property type="entry name" value="IDM1_C"/>
</dbReference>
<accession>A0AAP0QJV6</accession>
<sequence>MDFRRKITGPPPDFAGPPSDIAGITAGPRRKVAGPPSGSPESPPDLDGRSPDFAGRSPEFAGKLLALRMLNVENLVIPAVPELVPMWINKYGFTHIENNLMTELINYNTVMFPSAVRLPKSLVTQAPRRRYICCSLNAHYVTKFIRSSHSSSSESKI</sequence>
<organism evidence="3 4">
    <name type="scientific">Citrus x changshan-huyou</name>
    <dbReference type="NCBI Taxonomy" id="2935761"/>
    <lineage>
        <taxon>Eukaryota</taxon>
        <taxon>Viridiplantae</taxon>
        <taxon>Streptophyta</taxon>
        <taxon>Embryophyta</taxon>
        <taxon>Tracheophyta</taxon>
        <taxon>Spermatophyta</taxon>
        <taxon>Magnoliopsida</taxon>
        <taxon>eudicotyledons</taxon>
        <taxon>Gunneridae</taxon>
        <taxon>Pentapetalae</taxon>
        <taxon>rosids</taxon>
        <taxon>malvids</taxon>
        <taxon>Sapindales</taxon>
        <taxon>Rutaceae</taxon>
        <taxon>Aurantioideae</taxon>
        <taxon>Citrus</taxon>
    </lineage>
</organism>
<dbReference type="AlphaFoldDB" id="A0AAP0QJV6"/>
<dbReference type="GO" id="GO:0005634">
    <property type="term" value="C:nucleus"/>
    <property type="evidence" value="ECO:0007669"/>
    <property type="project" value="TreeGrafter"/>
</dbReference>
<dbReference type="Proteomes" id="UP001428341">
    <property type="component" value="Unassembled WGS sequence"/>
</dbReference>
<feature type="region of interest" description="Disordered" evidence="1">
    <location>
        <begin position="1"/>
        <end position="55"/>
    </location>
</feature>
<evidence type="ECO:0000313" key="3">
    <source>
        <dbReference type="EMBL" id="KAK9198336.1"/>
    </source>
</evidence>
<dbReference type="GO" id="GO:0003714">
    <property type="term" value="F:transcription corepressor activity"/>
    <property type="evidence" value="ECO:0007669"/>
    <property type="project" value="InterPro"/>
</dbReference>
<proteinExistence type="predicted"/>
<dbReference type="PANTHER" id="PTHR46309">
    <property type="entry name" value="PHD FINGER PROTEIN 12"/>
    <property type="match status" value="1"/>
</dbReference>
<evidence type="ECO:0000259" key="2">
    <source>
        <dbReference type="Pfam" id="PF23209"/>
    </source>
</evidence>